<dbReference type="GO" id="GO:0008881">
    <property type="term" value="F:glutamate racemase activity"/>
    <property type="evidence" value="ECO:0007669"/>
    <property type="project" value="UniProtKB-EC"/>
</dbReference>
<evidence type="ECO:0000256" key="5">
    <source>
        <dbReference type="ARBA" id="ARBA00023235"/>
    </source>
</evidence>
<keyword evidence="6 7" id="KW-0961">Cell wall biogenesis/degradation</keyword>
<keyword evidence="9" id="KW-1185">Reference proteome</keyword>
<dbReference type="NCBIfam" id="TIGR00067">
    <property type="entry name" value="glut_race"/>
    <property type="match status" value="1"/>
</dbReference>
<comment type="catalytic activity">
    <reaction evidence="1 7">
        <text>L-glutamate = D-glutamate</text>
        <dbReference type="Rhea" id="RHEA:12813"/>
        <dbReference type="ChEBI" id="CHEBI:29985"/>
        <dbReference type="ChEBI" id="CHEBI:29986"/>
        <dbReference type="EC" id="5.1.1.3"/>
    </reaction>
</comment>
<dbReference type="Pfam" id="PF01177">
    <property type="entry name" value="Asp_Glu_race"/>
    <property type="match status" value="1"/>
</dbReference>
<dbReference type="EC" id="5.1.1.3" evidence="2 7"/>
<comment type="function">
    <text evidence="7">Provides the (R)-glutamate required for cell wall biosynthesis.</text>
</comment>
<keyword evidence="3 7" id="KW-0133">Cell shape</keyword>
<dbReference type="InterPro" id="IPR018187">
    <property type="entry name" value="Asp/Glu_racemase_AS_1"/>
</dbReference>
<dbReference type="PANTHER" id="PTHR21198">
    <property type="entry name" value="GLUTAMATE RACEMASE"/>
    <property type="match status" value="1"/>
</dbReference>
<dbReference type="InterPro" id="IPR033134">
    <property type="entry name" value="Asp/Glu_racemase_AS_2"/>
</dbReference>
<comment type="caution">
    <text evidence="8">The sequence shown here is derived from an EMBL/GenBank/DDBJ whole genome shotgun (WGS) entry which is preliminary data.</text>
</comment>
<feature type="binding site" evidence="7">
    <location>
        <begin position="12"/>
        <end position="13"/>
    </location>
    <ligand>
        <name>substrate</name>
    </ligand>
</feature>
<feature type="binding site" evidence="7">
    <location>
        <begin position="186"/>
        <end position="187"/>
    </location>
    <ligand>
        <name>substrate</name>
    </ligand>
</feature>
<accession>A0ABT5S750</accession>
<evidence type="ECO:0000256" key="1">
    <source>
        <dbReference type="ARBA" id="ARBA00001602"/>
    </source>
</evidence>
<keyword evidence="4 7" id="KW-0573">Peptidoglycan synthesis</keyword>
<dbReference type="RefSeq" id="WP_265726239.1">
    <property type="nucleotide sequence ID" value="NZ_JAOSLC020000002.1"/>
</dbReference>
<evidence type="ECO:0000256" key="7">
    <source>
        <dbReference type="HAMAP-Rule" id="MF_00258"/>
    </source>
</evidence>
<name>A0ABT5S750_9FLAO</name>
<comment type="similarity">
    <text evidence="7">Belongs to the aspartate/glutamate racemases family.</text>
</comment>
<dbReference type="HAMAP" id="MF_00258">
    <property type="entry name" value="Glu_racemase"/>
    <property type="match status" value="1"/>
</dbReference>
<gene>
    <name evidence="7 8" type="primary">murI</name>
    <name evidence="8" type="ORF">N5A56_004240</name>
</gene>
<feature type="active site" description="Proton donor/acceptor" evidence="7">
    <location>
        <position position="75"/>
    </location>
</feature>
<evidence type="ECO:0000256" key="2">
    <source>
        <dbReference type="ARBA" id="ARBA00013090"/>
    </source>
</evidence>
<feature type="binding site" evidence="7">
    <location>
        <begin position="76"/>
        <end position="77"/>
    </location>
    <ligand>
        <name>substrate</name>
    </ligand>
</feature>
<dbReference type="InterPro" id="IPR015942">
    <property type="entry name" value="Asp/Glu/hydantoin_racemase"/>
</dbReference>
<dbReference type="InterPro" id="IPR004391">
    <property type="entry name" value="Glu_race"/>
</dbReference>
<feature type="active site" description="Proton donor/acceptor" evidence="7">
    <location>
        <position position="185"/>
    </location>
</feature>
<keyword evidence="5 7" id="KW-0413">Isomerase</keyword>
<sequence>MNSNNFSIGIFDSGVGGTSIWKEISTLLPNENTIYLSDSKNAPYGEKTKEQIIQLSIKNTEFLLQQNCKIIVVACNTATTNSIQVLREKYNVPFIGIEPAIKPAALKTITKIIGILATKGTLNSELFEKTSNSIKKQITIKETVGKGLVELIESGKLDSKEMTSLLSSYLIPMINKKVDCLVLGCTHYPYLIPQIRKIVGDKIQIIDSGEAVAKQTKTILENNQLLNLNTKEGKHQFYINKNKNVLERLLSCNANIKIEIKEKNFKSLQKQC</sequence>
<evidence type="ECO:0000256" key="6">
    <source>
        <dbReference type="ARBA" id="ARBA00023316"/>
    </source>
</evidence>
<feature type="binding site" evidence="7">
    <location>
        <begin position="44"/>
        <end position="45"/>
    </location>
    <ligand>
        <name>substrate</name>
    </ligand>
</feature>
<dbReference type="Gene3D" id="3.40.50.1860">
    <property type="match status" value="2"/>
</dbReference>
<evidence type="ECO:0000313" key="8">
    <source>
        <dbReference type="EMBL" id="MDD7913669.1"/>
    </source>
</evidence>
<dbReference type="EMBL" id="JAOSLC020000002">
    <property type="protein sequence ID" value="MDD7913669.1"/>
    <property type="molecule type" value="Genomic_DNA"/>
</dbReference>
<dbReference type="PANTHER" id="PTHR21198:SF3">
    <property type="entry name" value="GLUTAMATE RACEMASE"/>
    <property type="match status" value="1"/>
</dbReference>
<dbReference type="SUPFAM" id="SSF53681">
    <property type="entry name" value="Aspartate/glutamate racemase"/>
    <property type="match status" value="2"/>
</dbReference>
<protein>
    <recommendedName>
        <fullName evidence="2 7">Glutamate racemase</fullName>
        <ecNumber evidence="2 7">5.1.1.3</ecNumber>
    </recommendedName>
</protein>
<proteinExistence type="inferred from homology"/>
<dbReference type="PROSITE" id="PS00924">
    <property type="entry name" value="ASP_GLU_RACEMASE_2"/>
    <property type="match status" value="1"/>
</dbReference>
<dbReference type="PROSITE" id="PS00923">
    <property type="entry name" value="ASP_GLU_RACEMASE_1"/>
    <property type="match status" value="1"/>
</dbReference>
<evidence type="ECO:0000256" key="4">
    <source>
        <dbReference type="ARBA" id="ARBA00022984"/>
    </source>
</evidence>
<dbReference type="Proteomes" id="UP001151478">
    <property type="component" value="Unassembled WGS sequence"/>
</dbReference>
<evidence type="ECO:0000313" key="9">
    <source>
        <dbReference type="Proteomes" id="UP001151478"/>
    </source>
</evidence>
<dbReference type="InterPro" id="IPR001920">
    <property type="entry name" value="Asp/Glu_race"/>
</dbReference>
<reference evidence="8" key="1">
    <citation type="submission" date="2023-02" db="EMBL/GenBank/DDBJ databases">
        <title>Polaribacter ponticola sp. nov., isolated from seawater.</title>
        <authorList>
            <person name="Baek J.H."/>
            <person name="Kim J.M."/>
            <person name="Choi D.G."/>
            <person name="Jeon C.O."/>
        </authorList>
    </citation>
    <scope>NUCLEOTIDE SEQUENCE</scope>
    <source>
        <strain evidence="8">MSW5</strain>
    </source>
</reference>
<evidence type="ECO:0000256" key="3">
    <source>
        <dbReference type="ARBA" id="ARBA00022960"/>
    </source>
</evidence>
<comment type="pathway">
    <text evidence="7">Cell wall biogenesis; peptidoglycan biosynthesis.</text>
</comment>
<organism evidence="8 9">
    <name type="scientific">Polaribacter ponticola</name>
    <dbReference type="NCBI Taxonomy" id="2978475"/>
    <lineage>
        <taxon>Bacteria</taxon>
        <taxon>Pseudomonadati</taxon>
        <taxon>Bacteroidota</taxon>
        <taxon>Flavobacteriia</taxon>
        <taxon>Flavobacteriales</taxon>
        <taxon>Flavobacteriaceae</taxon>
    </lineage>
</organism>